<dbReference type="Gene3D" id="3.40.190.10">
    <property type="entry name" value="Periplasmic binding protein-like II"/>
    <property type="match status" value="2"/>
</dbReference>
<gene>
    <name evidence="6" type="ORF">H9742_12620</name>
</gene>
<reference evidence="6" key="2">
    <citation type="submission" date="2021-04" db="EMBL/GenBank/DDBJ databases">
        <authorList>
            <person name="Gilroy R."/>
        </authorList>
    </citation>
    <scope>NUCLEOTIDE SEQUENCE</scope>
    <source>
        <strain evidence="6">CHK195-6426</strain>
    </source>
</reference>
<dbReference type="CDD" id="cd05466">
    <property type="entry name" value="PBP2_LTTR_substrate"/>
    <property type="match status" value="1"/>
</dbReference>
<dbReference type="FunFam" id="1.10.10.10:FF:000001">
    <property type="entry name" value="LysR family transcriptional regulator"/>
    <property type="match status" value="1"/>
</dbReference>
<dbReference type="SUPFAM" id="SSF46785">
    <property type="entry name" value="Winged helix' DNA-binding domain"/>
    <property type="match status" value="1"/>
</dbReference>
<dbReference type="InterPro" id="IPR036388">
    <property type="entry name" value="WH-like_DNA-bd_sf"/>
</dbReference>
<dbReference type="Pfam" id="PF00126">
    <property type="entry name" value="HTH_1"/>
    <property type="match status" value="1"/>
</dbReference>
<evidence type="ECO:0000313" key="6">
    <source>
        <dbReference type="EMBL" id="HIW82340.1"/>
    </source>
</evidence>
<dbReference type="Gene3D" id="1.10.10.10">
    <property type="entry name" value="Winged helix-like DNA-binding domain superfamily/Winged helix DNA-binding domain"/>
    <property type="match status" value="1"/>
</dbReference>
<dbReference type="InterPro" id="IPR005119">
    <property type="entry name" value="LysR_subst-bd"/>
</dbReference>
<name>A0A9D1R7M7_9FIRM</name>
<evidence type="ECO:0000256" key="1">
    <source>
        <dbReference type="ARBA" id="ARBA00009437"/>
    </source>
</evidence>
<dbReference type="EMBL" id="DXGH01000071">
    <property type="protein sequence ID" value="HIW82340.1"/>
    <property type="molecule type" value="Genomic_DNA"/>
</dbReference>
<dbReference type="PANTHER" id="PTHR30126:SF64">
    <property type="entry name" value="HTH-TYPE TRANSCRIPTIONAL REGULATOR CITR"/>
    <property type="match status" value="1"/>
</dbReference>
<dbReference type="PANTHER" id="PTHR30126">
    <property type="entry name" value="HTH-TYPE TRANSCRIPTIONAL REGULATOR"/>
    <property type="match status" value="1"/>
</dbReference>
<evidence type="ECO:0000259" key="5">
    <source>
        <dbReference type="PROSITE" id="PS50931"/>
    </source>
</evidence>
<dbReference type="PRINTS" id="PR00039">
    <property type="entry name" value="HTHLYSR"/>
</dbReference>
<comment type="caution">
    <text evidence="6">The sequence shown here is derived from an EMBL/GenBank/DDBJ whole genome shotgun (WGS) entry which is preliminary data.</text>
</comment>
<organism evidence="6 7">
    <name type="scientific">Candidatus Acetatifactor stercoripullorum</name>
    <dbReference type="NCBI Taxonomy" id="2838414"/>
    <lineage>
        <taxon>Bacteria</taxon>
        <taxon>Bacillati</taxon>
        <taxon>Bacillota</taxon>
        <taxon>Clostridia</taxon>
        <taxon>Lachnospirales</taxon>
        <taxon>Lachnospiraceae</taxon>
        <taxon>Acetatifactor</taxon>
    </lineage>
</organism>
<sequence length="298" mass="33870">MKNQLNQYYIFYVTAKCGNISRAAKHLYISQPAVSKAISRLEESFHTPLFFRSSRGVALTEEGELLYRQLETAFHAIRTGEEQLVEKEAAGGGQLSIGVSTTLCKYVLLPYLKEFIRENPHIRVSIFCQSSNETIEALEKGRLDIGLTGEPGRTGLLFRPIKTISDVFVTTEDYLKLLVKRTQAEDELSAERELFSKATLLLLHKGNMSRQYVDKYLLLRDISFEQQLEVTTMDLLIDFAKIGMGIACVIRDFVEKELEEGSLVLFPVKEPIPSRRIGFLCTGKQTTPPMQKFLRLFD</sequence>
<dbReference type="SUPFAM" id="SSF53850">
    <property type="entry name" value="Periplasmic binding protein-like II"/>
    <property type="match status" value="1"/>
</dbReference>
<dbReference type="AlphaFoldDB" id="A0A9D1R7M7"/>
<keyword evidence="3" id="KW-0238">DNA-binding</keyword>
<evidence type="ECO:0000256" key="3">
    <source>
        <dbReference type="ARBA" id="ARBA00023125"/>
    </source>
</evidence>
<dbReference type="InterPro" id="IPR000847">
    <property type="entry name" value="LysR_HTH_N"/>
</dbReference>
<dbReference type="InterPro" id="IPR036390">
    <property type="entry name" value="WH_DNA-bd_sf"/>
</dbReference>
<proteinExistence type="inferred from homology"/>
<keyword evidence="2" id="KW-0805">Transcription regulation</keyword>
<accession>A0A9D1R7M7</accession>
<feature type="domain" description="HTH lysR-type" evidence="5">
    <location>
        <begin position="1"/>
        <end position="60"/>
    </location>
</feature>
<protein>
    <submittedName>
        <fullName evidence="6">LysR family transcriptional regulator</fullName>
    </submittedName>
</protein>
<dbReference type="Pfam" id="PF03466">
    <property type="entry name" value="LysR_substrate"/>
    <property type="match status" value="1"/>
</dbReference>
<dbReference type="GO" id="GO:0003700">
    <property type="term" value="F:DNA-binding transcription factor activity"/>
    <property type="evidence" value="ECO:0007669"/>
    <property type="project" value="InterPro"/>
</dbReference>
<evidence type="ECO:0000256" key="4">
    <source>
        <dbReference type="ARBA" id="ARBA00023163"/>
    </source>
</evidence>
<reference evidence="6" key="1">
    <citation type="journal article" date="2021" name="PeerJ">
        <title>Extensive microbial diversity within the chicken gut microbiome revealed by metagenomics and culture.</title>
        <authorList>
            <person name="Gilroy R."/>
            <person name="Ravi A."/>
            <person name="Getino M."/>
            <person name="Pursley I."/>
            <person name="Horton D.L."/>
            <person name="Alikhan N.F."/>
            <person name="Baker D."/>
            <person name="Gharbi K."/>
            <person name="Hall N."/>
            <person name="Watson M."/>
            <person name="Adriaenssens E.M."/>
            <person name="Foster-Nyarko E."/>
            <person name="Jarju S."/>
            <person name="Secka A."/>
            <person name="Antonio M."/>
            <person name="Oren A."/>
            <person name="Chaudhuri R.R."/>
            <person name="La Ragione R."/>
            <person name="Hildebrand F."/>
            <person name="Pallen M.J."/>
        </authorList>
    </citation>
    <scope>NUCLEOTIDE SEQUENCE</scope>
    <source>
        <strain evidence="6">CHK195-6426</strain>
    </source>
</reference>
<keyword evidence="4" id="KW-0804">Transcription</keyword>
<dbReference type="Proteomes" id="UP000824265">
    <property type="component" value="Unassembled WGS sequence"/>
</dbReference>
<evidence type="ECO:0000256" key="2">
    <source>
        <dbReference type="ARBA" id="ARBA00023015"/>
    </source>
</evidence>
<evidence type="ECO:0000313" key="7">
    <source>
        <dbReference type="Proteomes" id="UP000824265"/>
    </source>
</evidence>
<comment type="similarity">
    <text evidence="1">Belongs to the LysR transcriptional regulatory family.</text>
</comment>
<dbReference type="GO" id="GO:0000976">
    <property type="term" value="F:transcription cis-regulatory region binding"/>
    <property type="evidence" value="ECO:0007669"/>
    <property type="project" value="TreeGrafter"/>
</dbReference>
<dbReference type="PROSITE" id="PS50931">
    <property type="entry name" value="HTH_LYSR"/>
    <property type="match status" value="1"/>
</dbReference>